<keyword evidence="2" id="KW-1185">Reference proteome</keyword>
<comment type="caution">
    <text evidence="1">The sequence shown here is derived from an EMBL/GenBank/DDBJ whole genome shotgun (WGS) entry which is preliminary data.</text>
</comment>
<evidence type="ECO:0000313" key="2">
    <source>
        <dbReference type="Proteomes" id="UP000828390"/>
    </source>
</evidence>
<name>A0A9D3Z0L4_DREPO</name>
<reference evidence="1" key="1">
    <citation type="journal article" date="2019" name="bioRxiv">
        <title>The Genome of the Zebra Mussel, Dreissena polymorpha: A Resource for Invasive Species Research.</title>
        <authorList>
            <person name="McCartney M.A."/>
            <person name="Auch B."/>
            <person name="Kono T."/>
            <person name="Mallez S."/>
            <person name="Zhang Y."/>
            <person name="Obille A."/>
            <person name="Becker A."/>
            <person name="Abrahante J.E."/>
            <person name="Garbe J."/>
            <person name="Badalamenti J.P."/>
            <person name="Herman A."/>
            <person name="Mangelson H."/>
            <person name="Liachko I."/>
            <person name="Sullivan S."/>
            <person name="Sone E.D."/>
            <person name="Koren S."/>
            <person name="Silverstein K.A.T."/>
            <person name="Beckman K.B."/>
            <person name="Gohl D.M."/>
        </authorList>
    </citation>
    <scope>NUCLEOTIDE SEQUENCE</scope>
    <source>
        <strain evidence="1">Duluth1</strain>
        <tissue evidence="1">Whole animal</tissue>
    </source>
</reference>
<gene>
    <name evidence="1" type="ORF">DPMN_067344</name>
</gene>
<organism evidence="1 2">
    <name type="scientific">Dreissena polymorpha</name>
    <name type="common">Zebra mussel</name>
    <name type="synonym">Mytilus polymorpha</name>
    <dbReference type="NCBI Taxonomy" id="45954"/>
    <lineage>
        <taxon>Eukaryota</taxon>
        <taxon>Metazoa</taxon>
        <taxon>Spiralia</taxon>
        <taxon>Lophotrochozoa</taxon>
        <taxon>Mollusca</taxon>
        <taxon>Bivalvia</taxon>
        <taxon>Autobranchia</taxon>
        <taxon>Heteroconchia</taxon>
        <taxon>Euheterodonta</taxon>
        <taxon>Imparidentia</taxon>
        <taxon>Neoheterodontei</taxon>
        <taxon>Myida</taxon>
        <taxon>Dreissenoidea</taxon>
        <taxon>Dreissenidae</taxon>
        <taxon>Dreissena</taxon>
    </lineage>
</organism>
<evidence type="ECO:0000313" key="1">
    <source>
        <dbReference type="EMBL" id="KAH3707924.1"/>
    </source>
</evidence>
<dbReference type="EMBL" id="JAIWYP010000014">
    <property type="protein sequence ID" value="KAH3707924.1"/>
    <property type="molecule type" value="Genomic_DNA"/>
</dbReference>
<accession>A0A9D3Z0L4</accession>
<sequence length="94" mass="10687">MAAFRGSGSGYISCCFVDVFCYVGCFAGSDYRQAFPSDGDGYYASVRQSDVTRHRSRHRHSLTDFRSKRAADESDIWKLILRSSLRRSRDKSTT</sequence>
<proteinExistence type="predicted"/>
<dbReference type="Proteomes" id="UP000828390">
    <property type="component" value="Unassembled WGS sequence"/>
</dbReference>
<reference evidence="1" key="2">
    <citation type="submission" date="2020-11" db="EMBL/GenBank/DDBJ databases">
        <authorList>
            <person name="McCartney M.A."/>
            <person name="Auch B."/>
            <person name="Kono T."/>
            <person name="Mallez S."/>
            <person name="Becker A."/>
            <person name="Gohl D.M."/>
            <person name="Silverstein K.A.T."/>
            <person name="Koren S."/>
            <person name="Bechman K.B."/>
            <person name="Herman A."/>
            <person name="Abrahante J.E."/>
            <person name="Garbe J."/>
        </authorList>
    </citation>
    <scope>NUCLEOTIDE SEQUENCE</scope>
    <source>
        <strain evidence="1">Duluth1</strain>
        <tissue evidence="1">Whole animal</tissue>
    </source>
</reference>
<dbReference type="AlphaFoldDB" id="A0A9D3Z0L4"/>
<protein>
    <submittedName>
        <fullName evidence="1">Uncharacterized protein</fullName>
    </submittedName>
</protein>